<accession>A0AAW9RPL3</accession>
<sequence length="233" mass="25459">MTMMTVSRRYVLMTGVAGVATLSAGAAAAGFFGNRAVPATGAGDAAVTLVTETPMKLMVAGPLGEQTLGDPNAPVTIVEYASMTCSHCAHFHKETYPQLKEKYIDTGKVYFVFREFPLDPVATAAFMLARCVPEDQYFPFVSALFENQDVWAFTNDRIGGLTKMGKQAGLTEEKFKECLTNQELLDGVNWVKDRGAKEFDVTSTPTFFINGEIVRGALPFEEFEEKITPLLPS</sequence>
<gene>
    <name evidence="5" type="ORF">V3328_09675</name>
</gene>
<comment type="function">
    <text evidence="1">May be required for disulfide bond formation in some proteins.</text>
</comment>
<reference evidence="5 6" key="1">
    <citation type="submission" date="2024-02" db="EMBL/GenBank/DDBJ databases">
        <title>Genome analysis and characterization of Microbaculum marinisediminis sp. nov., isolated from marine sediment.</title>
        <authorList>
            <person name="Du Z.-J."/>
            <person name="Ye Y.-Q."/>
            <person name="Zhang Z.-R."/>
            <person name="Yuan S.-M."/>
            <person name="Zhang X.-Y."/>
        </authorList>
    </citation>
    <scope>NUCLEOTIDE SEQUENCE [LARGE SCALE GENOMIC DNA]</scope>
    <source>
        <strain evidence="5 6">SDUM1044001</strain>
    </source>
</reference>
<dbReference type="Proteomes" id="UP001378188">
    <property type="component" value="Unassembled WGS sequence"/>
</dbReference>
<comment type="similarity">
    <text evidence="2">Belongs to the thioredoxin family. DsbA subfamily.</text>
</comment>
<dbReference type="InterPro" id="IPR012336">
    <property type="entry name" value="Thioredoxin-like_fold"/>
</dbReference>
<dbReference type="InterPro" id="IPR006311">
    <property type="entry name" value="TAT_signal"/>
</dbReference>
<dbReference type="PROSITE" id="PS51318">
    <property type="entry name" value="TAT"/>
    <property type="match status" value="1"/>
</dbReference>
<organism evidence="5 6">
    <name type="scientific">Microbaculum marinum</name>
    <dbReference type="NCBI Taxonomy" id="1764581"/>
    <lineage>
        <taxon>Bacteria</taxon>
        <taxon>Pseudomonadati</taxon>
        <taxon>Pseudomonadota</taxon>
        <taxon>Alphaproteobacteria</taxon>
        <taxon>Hyphomicrobiales</taxon>
        <taxon>Tepidamorphaceae</taxon>
        <taxon>Microbaculum</taxon>
    </lineage>
</organism>
<evidence type="ECO:0000256" key="2">
    <source>
        <dbReference type="ARBA" id="ARBA00005791"/>
    </source>
</evidence>
<keyword evidence="6" id="KW-1185">Reference proteome</keyword>
<dbReference type="AlphaFoldDB" id="A0AAW9RPL3"/>
<keyword evidence="3" id="KW-0732">Signal</keyword>
<evidence type="ECO:0000259" key="4">
    <source>
        <dbReference type="PROSITE" id="PS51352"/>
    </source>
</evidence>
<dbReference type="SUPFAM" id="SSF52833">
    <property type="entry name" value="Thioredoxin-like"/>
    <property type="match status" value="1"/>
</dbReference>
<feature type="chain" id="PRO_5043835842" evidence="3">
    <location>
        <begin position="29"/>
        <end position="233"/>
    </location>
</feature>
<protein>
    <submittedName>
        <fullName evidence="5">DsbA family protein</fullName>
    </submittedName>
</protein>
<dbReference type="Gene3D" id="3.40.30.10">
    <property type="entry name" value="Glutaredoxin"/>
    <property type="match status" value="1"/>
</dbReference>
<evidence type="ECO:0000313" key="6">
    <source>
        <dbReference type="Proteomes" id="UP001378188"/>
    </source>
</evidence>
<dbReference type="PROSITE" id="PS51352">
    <property type="entry name" value="THIOREDOXIN_2"/>
    <property type="match status" value="1"/>
</dbReference>
<feature type="signal peptide" evidence="3">
    <location>
        <begin position="1"/>
        <end position="28"/>
    </location>
</feature>
<dbReference type="Pfam" id="PF13462">
    <property type="entry name" value="Thioredoxin_4"/>
    <property type="match status" value="1"/>
</dbReference>
<dbReference type="PANTHER" id="PTHR13887:SF56">
    <property type="entry name" value="THIOREDOXIN-LIKE REDUCTASE RV2466C"/>
    <property type="match status" value="1"/>
</dbReference>
<proteinExistence type="inferred from homology"/>
<dbReference type="InterPro" id="IPR013766">
    <property type="entry name" value="Thioredoxin_domain"/>
</dbReference>
<evidence type="ECO:0000256" key="3">
    <source>
        <dbReference type="SAM" id="SignalP"/>
    </source>
</evidence>
<evidence type="ECO:0000313" key="5">
    <source>
        <dbReference type="EMBL" id="MEJ8571741.1"/>
    </source>
</evidence>
<comment type="caution">
    <text evidence="5">The sequence shown here is derived from an EMBL/GenBank/DDBJ whole genome shotgun (WGS) entry which is preliminary data.</text>
</comment>
<dbReference type="PANTHER" id="PTHR13887">
    <property type="entry name" value="GLUTATHIONE S-TRANSFERASE KAPPA"/>
    <property type="match status" value="1"/>
</dbReference>
<feature type="domain" description="Thioredoxin" evidence="4">
    <location>
        <begin position="22"/>
        <end position="232"/>
    </location>
</feature>
<dbReference type="InterPro" id="IPR036249">
    <property type="entry name" value="Thioredoxin-like_sf"/>
</dbReference>
<evidence type="ECO:0000256" key="1">
    <source>
        <dbReference type="ARBA" id="ARBA00003565"/>
    </source>
</evidence>
<dbReference type="EMBL" id="JAZHOF010000003">
    <property type="protein sequence ID" value="MEJ8571741.1"/>
    <property type="molecule type" value="Genomic_DNA"/>
</dbReference>
<name>A0AAW9RPL3_9HYPH</name>